<protein>
    <recommendedName>
        <fullName evidence="2">Orc1-like AAA ATPase domain-containing protein</fullName>
    </recommendedName>
</protein>
<dbReference type="EMBL" id="BQXU01000023">
    <property type="protein sequence ID" value="GKT48456.1"/>
    <property type="molecule type" value="Genomic_DNA"/>
</dbReference>
<dbReference type="AlphaFoldDB" id="A0AA37PA33"/>
<evidence type="ECO:0000259" key="2">
    <source>
        <dbReference type="Pfam" id="PF13191"/>
    </source>
</evidence>
<evidence type="ECO:0000313" key="4">
    <source>
        <dbReference type="Proteomes" id="UP001055115"/>
    </source>
</evidence>
<dbReference type="InterPro" id="IPR027417">
    <property type="entry name" value="P-loop_NTPase"/>
</dbReference>
<name>A0AA37PA33_9PEZI</name>
<dbReference type="RefSeq" id="XP_049130806.1">
    <property type="nucleotide sequence ID" value="XM_049274849.1"/>
</dbReference>
<dbReference type="Pfam" id="PF13191">
    <property type="entry name" value="AAA_16"/>
    <property type="match status" value="1"/>
</dbReference>
<comment type="caution">
    <text evidence="3">The sequence shown here is derived from an EMBL/GenBank/DDBJ whole genome shotgun (WGS) entry which is preliminary data.</text>
</comment>
<feature type="region of interest" description="Disordered" evidence="1">
    <location>
        <begin position="604"/>
        <end position="696"/>
    </location>
</feature>
<accession>A0AA37PA33</accession>
<proteinExistence type="predicted"/>
<dbReference type="InterPro" id="IPR041664">
    <property type="entry name" value="AAA_16"/>
</dbReference>
<dbReference type="SUPFAM" id="SSF52540">
    <property type="entry name" value="P-loop containing nucleoside triphosphate hydrolases"/>
    <property type="match status" value="1"/>
</dbReference>
<organism evidence="3 4">
    <name type="scientific">Colletotrichum spaethianum</name>
    <dbReference type="NCBI Taxonomy" id="700344"/>
    <lineage>
        <taxon>Eukaryota</taxon>
        <taxon>Fungi</taxon>
        <taxon>Dikarya</taxon>
        <taxon>Ascomycota</taxon>
        <taxon>Pezizomycotina</taxon>
        <taxon>Sordariomycetes</taxon>
        <taxon>Hypocreomycetidae</taxon>
        <taxon>Glomerellales</taxon>
        <taxon>Glomerellaceae</taxon>
        <taxon>Colletotrichum</taxon>
        <taxon>Colletotrichum spaethianum species complex</taxon>
    </lineage>
</organism>
<dbReference type="Gene3D" id="3.40.50.300">
    <property type="entry name" value="P-loop containing nucleotide triphosphate hydrolases"/>
    <property type="match status" value="1"/>
</dbReference>
<dbReference type="Proteomes" id="UP001055115">
    <property type="component" value="Unassembled WGS sequence"/>
</dbReference>
<evidence type="ECO:0000313" key="3">
    <source>
        <dbReference type="EMBL" id="GKT48456.1"/>
    </source>
</evidence>
<dbReference type="GeneID" id="73329439"/>
<gene>
    <name evidence="3" type="ORF">ColSpa_08637</name>
</gene>
<feature type="domain" description="Orc1-like AAA ATPase" evidence="2">
    <location>
        <begin position="31"/>
        <end position="121"/>
    </location>
</feature>
<dbReference type="PANTHER" id="PTHR48187">
    <property type="entry name" value="LD21810P"/>
    <property type="match status" value="1"/>
</dbReference>
<reference evidence="3 4" key="1">
    <citation type="submission" date="2022-03" db="EMBL/GenBank/DDBJ databases">
        <title>Genome data of Colletotrichum spp.</title>
        <authorList>
            <person name="Utami Y.D."/>
            <person name="Hiruma K."/>
        </authorList>
    </citation>
    <scope>NUCLEOTIDE SEQUENCE [LARGE SCALE GENOMIC DNA]</scope>
    <source>
        <strain evidence="3 4">MAFF 239500</strain>
    </source>
</reference>
<keyword evidence="4" id="KW-1185">Reference proteome</keyword>
<sequence length="805" mass="91321">MCYSPSGSAREFSTPRPLFVHPDRFRPNSFFKGREEELRSLHRLLTDSKRRSEGTSAVLVQGIPGAGKTHLARQYVFNHKDDYPGGIYWIRSTTLQDMEDGFWRIAKTEAIRSMAAQEEKKNLLNPQKMVEIVRSWFNESENWLLVFDGIRFGDNAVLDFIPDRPNTSLIYTSTERAEPGAYRLDNPSVMKLGLLPVQDAQELLLEEMGKKQPYTTDDLRRAQDLVQLMGRLSLMIHAAALQMNATREPLAKYLKSFRDTPKVGILPAFKTIRDQLQKRGDTAALNLIYILSFFSQSMPVEMLALGLKALDKRTPVKTETTRHKRSLTRTFVTLIDFALVERNETDDISSSSSQSSRQSVDLIPEPLDTLRVHSIVQAFFIELLAEEGQLEFWLERAVRVFCRSFDEADARMNKDPVTGLPDDYRQYIRHGKKLMEHLDRHKPSHTSHKAWEQSNLQRDNSGNLVAARLDLEARLAKLPREIDELQKAISTDIVDGKKTVTHTSVFERTNSVSSQSTDASNGANFSNRTYPEDTEYESPLTFVDPNHFHLPYVPFPEDREPRMEDERSEDRTITPYPPDVVEGMYPTSSESEWIVVSRHRSVKKREQRRYRDHGGAWRETATTTNDPRVSISRESARGLITPPQSSRGGRSPSRSRVTAMSEAETELMHIKKGSPPPPRGGGYIQDKGRSSSTGTAAKPLSILGKASYANVISGTTVEDEASLDPEFLTPPSRAGSIDRVAAYDDALSVNSLRTIDSAPVSIAQRMKENRLPDTANLERVDHQDHNRTEKHTRLDKHTYPTYFDV</sequence>
<feature type="region of interest" description="Disordered" evidence="1">
    <location>
        <begin position="509"/>
        <end position="529"/>
    </location>
</feature>
<feature type="compositionally biased region" description="Low complexity" evidence="1">
    <location>
        <begin position="642"/>
        <end position="656"/>
    </location>
</feature>
<evidence type="ECO:0000256" key="1">
    <source>
        <dbReference type="SAM" id="MobiDB-lite"/>
    </source>
</evidence>
<feature type="region of interest" description="Disordered" evidence="1">
    <location>
        <begin position="553"/>
        <end position="584"/>
    </location>
</feature>
<dbReference type="PANTHER" id="PTHR48187:SF2">
    <property type="entry name" value="LD21810P"/>
    <property type="match status" value="1"/>
</dbReference>
<feature type="compositionally biased region" description="Basic and acidic residues" evidence="1">
    <location>
        <begin position="556"/>
        <end position="572"/>
    </location>
</feature>